<dbReference type="CDD" id="cd06170">
    <property type="entry name" value="LuxR_C_like"/>
    <property type="match status" value="1"/>
</dbReference>
<dbReference type="SMART" id="SM00448">
    <property type="entry name" value="REC"/>
    <property type="match status" value="1"/>
</dbReference>
<name>A0ABW4VBF2_9MICO</name>
<accession>A0ABW4VBF2</accession>
<keyword evidence="2" id="KW-0805">Transcription regulation</keyword>
<proteinExistence type="predicted"/>
<evidence type="ECO:0000256" key="3">
    <source>
        <dbReference type="ARBA" id="ARBA00023125"/>
    </source>
</evidence>
<keyword evidence="4" id="KW-0804">Transcription</keyword>
<feature type="domain" description="HTH luxR-type" evidence="7">
    <location>
        <begin position="188"/>
        <end position="253"/>
    </location>
</feature>
<comment type="caution">
    <text evidence="9">The sequence shown here is derived from an EMBL/GenBank/DDBJ whole genome shotgun (WGS) entry which is preliminary data.</text>
</comment>
<dbReference type="PANTHER" id="PTHR43214">
    <property type="entry name" value="TWO-COMPONENT RESPONSE REGULATOR"/>
    <property type="match status" value="1"/>
</dbReference>
<dbReference type="PROSITE" id="PS50043">
    <property type="entry name" value="HTH_LUXR_2"/>
    <property type="match status" value="1"/>
</dbReference>
<dbReference type="PROSITE" id="PS50110">
    <property type="entry name" value="RESPONSE_REGULATORY"/>
    <property type="match status" value="1"/>
</dbReference>
<protein>
    <submittedName>
        <fullName evidence="9">Response regulator</fullName>
    </submittedName>
</protein>
<gene>
    <name evidence="9" type="ORF">ACFSL2_14210</name>
</gene>
<keyword evidence="1 5" id="KW-0597">Phosphoprotein</keyword>
<dbReference type="InterPro" id="IPR039420">
    <property type="entry name" value="WalR-like"/>
</dbReference>
<organism evidence="9 10">
    <name type="scientific">Promicromonospora aerolata</name>
    <dbReference type="NCBI Taxonomy" id="195749"/>
    <lineage>
        <taxon>Bacteria</taxon>
        <taxon>Bacillati</taxon>
        <taxon>Actinomycetota</taxon>
        <taxon>Actinomycetes</taxon>
        <taxon>Micrococcales</taxon>
        <taxon>Promicromonosporaceae</taxon>
        <taxon>Promicromonospora</taxon>
    </lineage>
</organism>
<evidence type="ECO:0000313" key="10">
    <source>
        <dbReference type="Proteomes" id="UP001597338"/>
    </source>
</evidence>
<dbReference type="PANTHER" id="PTHR43214:SF24">
    <property type="entry name" value="TRANSCRIPTIONAL REGULATORY PROTEIN NARL-RELATED"/>
    <property type="match status" value="1"/>
</dbReference>
<dbReference type="PRINTS" id="PR00038">
    <property type="entry name" value="HTHLUXR"/>
</dbReference>
<evidence type="ECO:0000256" key="2">
    <source>
        <dbReference type="ARBA" id="ARBA00023015"/>
    </source>
</evidence>
<dbReference type="InterPro" id="IPR058245">
    <property type="entry name" value="NreC/VraR/RcsB-like_REC"/>
</dbReference>
<dbReference type="InterPro" id="IPR001789">
    <property type="entry name" value="Sig_transdc_resp-reg_receiver"/>
</dbReference>
<evidence type="ECO:0000259" key="7">
    <source>
        <dbReference type="PROSITE" id="PS50043"/>
    </source>
</evidence>
<feature type="region of interest" description="Disordered" evidence="6">
    <location>
        <begin position="142"/>
        <end position="190"/>
    </location>
</feature>
<evidence type="ECO:0000256" key="6">
    <source>
        <dbReference type="SAM" id="MobiDB-lite"/>
    </source>
</evidence>
<dbReference type="Proteomes" id="UP001597338">
    <property type="component" value="Unassembled WGS sequence"/>
</dbReference>
<dbReference type="Pfam" id="PF00196">
    <property type="entry name" value="GerE"/>
    <property type="match status" value="1"/>
</dbReference>
<dbReference type="Pfam" id="PF00072">
    <property type="entry name" value="Response_reg"/>
    <property type="match status" value="1"/>
</dbReference>
<evidence type="ECO:0000256" key="1">
    <source>
        <dbReference type="ARBA" id="ARBA00022553"/>
    </source>
</evidence>
<dbReference type="RefSeq" id="WP_377198477.1">
    <property type="nucleotide sequence ID" value="NZ_JBHUHF010000001.1"/>
</dbReference>
<evidence type="ECO:0000256" key="5">
    <source>
        <dbReference type="PROSITE-ProRule" id="PRU00169"/>
    </source>
</evidence>
<dbReference type="SMART" id="SM00421">
    <property type="entry name" value="HTH_LUXR"/>
    <property type="match status" value="1"/>
</dbReference>
<dbReference type="InterPro" id="IPR011006">
    <property type="entry name" value="CheY-like_superfamily"/>
</dbReference>
<dbReference type="PROSITE" id="PS00622">
    <property type="entry name" value="HTH_LUXR_1"/>
    <property type="match status" value="1"/>
</dbReference>
<feature type="modified residue" description="4-aspartylphosphate" evidence="5">
    <location>
        <position position="56"/>
    </location>
</feature>
<evidence type="ECO:0000313" key="9">
    <source>
        <dbReference type="EMBL" id="MFD2026665.1"/>
    </source>
</evidence>
<keyword evidence="3" id="KW-0238">DNA-binding</keyword>
<feature type="compositionally biased region" description="Pro residues" evidence="6">
    <location>
        <begin position="162"/>
        <end position="183"/>
    </location>
</feature>
<keyword evidence="10" id="KW-1185">Reference proteome</keyword>
<evidence type="ECO:0000256" key="4">
    <source>
        <dbReference type="ARBA" id="ARBA00023163"/>
    </source>
</evidence>
<sequence>MTPVRVVLVDDDPLVLQGLRLMLTGAPGVDVVGDAEDGDRLVGVVREATPDVVLLDLRMPRLDGVAALRALRSTPDVAQPVVIVLTTFDTEPVVLDALRAGASGFLLKHTPPPEIVRAIRAAADGEPTVSPTVLQRLIDHVADAPRGTGPGPATPPSQASPAPAPPSQALPSQAPPSHAPPNPACSDEVDGLAPLTDRERQVAVAVAEGLGNAEIARRLYLSHGSVKAHISSALAKLGLENRTQLAIAAHTAGIVAVRPSAHPPK</sequence>
<dbReference type="InterPro" id="IPR000792">
    <property type="entry name" value="Tscrpt_reg_LuxR_C"/>
</dbReference>
<dbReference type="SUPFAM" id="SSF52172">
    <property type="entry name" value="CheY-like"/>
    <property type="match status" value="1"/>
</dbReference>
<dbReference type="InterPro" id="IPR016032">
    <property type="entry name" value="Sig_transdc_resp-reg_C-effctor"/>
</dbReference>
<reference evidence="10" key="1">
    <citation type="journal article" date="2019" name="Int. J. Syst. Evol. Microbiol.">
        <title>The Global Catalogue of Microorganisms (GCM) 10K type strain sequencing project: providing services to taxonomists for standard genome sequencing and annotation.</title>
        <authorList>
            <consortium name="The Broad Institute Genomics Platform"/>
            <consortium name="The Broad Institute Genome Sequencing Center for Infectious Disease"/>
            <person name="Wu L."/>
            <person name="Ma J."/>
        </authorList>
    </citation>
    <scope>NUCLEOTIDE SEQUENCE [LARGE SCALE GENOMIC DNA]</scope>
    <source>
        <strain evidence="10">CCM 7043</strain>
    </source>
</reference>
<dbReference type="SUPFAM" id="SSF46894">
    <property type="entry name" value="C-terminal effector domain of the bipartite response regulators"/>
    <property type="match status" value="1"/>
</dbReference>
<feature type="domain" description="Response regulatory" evidence="8">
    <location>
        <begin position="5"/>
        <end position="123"/>
    </location>
</feature>
<dbReference type="EMBL" id="JBHUHF010000001">
    <property type="protein sequence ID" value="MFD2026665.1"/>
    <property type="molecule type" value="Genomic_DNA"/>
</dbReference>
<dbReference type="Gene3D" id="3.40.50.2300">
    <property type="match status" value="1"/>
</dbReference>
<evidence type="ECO:0000259" key="8">
    <source>
        <dbReference type="PROSITE" id="PS50110"/>
    </source>
</evidence>
<dbReference type="CDD" id="cd17535">
    <property type="entry name" value="REC_NarL-like"/>
    <property type="match status" value="1"/>
</dbReference>